<dbReference type="AlphaFoldDB" id="A0A0K9FF49"/>
<dbReference type="PANTHER" id="PTHR45982:SF1">
    <property type="entry name" value="REGULATOR OF CHROMOSOME CONDENSATION"/>
    <property type="match status" value="1"/>
</dbReference>
<dbReference type="Pfam" id="PF00415">
    <property type="entry name" value="RCC1"/>
    <property type="match status" value="3"/>
</dbReference>
<proteinExistence type="predicted"/>
<dbReference type="Proteomes" id="UP000037326">
    <property type="component" value="Unassembled WGS sequence"/>
</dbReference>
<dbReference type="PROSITE" id="PS50012">
    <property type="entry name" value="RCC1_3"/>
    <property type="match status" value="3"/>
</dbReference>
<dbReference type="Gene3D" id="2.130.10.30">
    <property type="entry name" value="Regulator of chromosome condensation 1/beta-lactamase-inhibitor protein II"/>
    <property type="match status" value="2"/>
</dbReference>
<organism evidence="1 2">
    <name type="scientific">Lysinibacillus xylanilyticus</name>
    <dbReference type="NCBI Taxonomy" id="582475"/>
    <lineage>
        <taxon>Bacteria</taxon>
        <taxon>Bacillati</taxon>
        <taxon>Bacillota</taxon>
        <taxon>Bacilli</taxon>
        <taxon>Bacillales</taxon>
        <taxon>Bacillaceae</taxon>
        <taxon>Lysinibacillus</taxon>
    </lineage>
</organism>
<reference evidence="2" key="1">
    <citation type="submission" date="2015-07" db="EMBL/GenBank/DDBJ databases">
        <authorList>
            <consortium name="Consortium for Microbial Forensics and Genomics (microFORGE)"/>
            <person name="Knight B.M."/>
            <person name="Roberts D.P."/>
            <person name="Lin D."/>
            <person name="Hari K."/>
            <person name="Fletcher J."/>
            <person name="Melcher U."/>
            <person name="Blagden T."/>
            <person name="Winegar R.A."/>
        </authorList>
    </citation>
    <scope>NUCLEOTIDE SEQUENCE [LARGE SCALE GENOMIC DNA]</scope>
    <source>
        <strain evidence="2">DSM 23493</strain>
    </source>
</reference>
<name>A0A0K9FF49_9BACI</name>
<dbReference type="PANTHER" id="PTHR45982">
    <property type="entry name" value="REGULATOR OF CHROMOSOME CONDENSATION"/>
    <property type="match status" value="1"/>
</dbReference>
<evidence type="ECO:0000313" key="2">
    <source>
        <dbReference type="Proteomes" id="UP000037326"/>
    </source>
</evidence>
<accession>A0A0K9FF49</accession>
<dbReference type="SUPFAM" id="SSF50985">
    <property type="entry name" value="RCC1/BLIP-II"/>
    <property type="match status" value="1"/>
</dbReference>
<dbReference type="EMBL" id="LFXJ01000005">
    <property type="protein sequence ID" value="KMY33095.1"/>
    <property type="molecule type" value="Genomic_DNA"/>
</dbReference>
<dbReference type="GeneID" id="96599263"/>
<protein>
    <submittedName>
        <fullName evidence="1">Uncharacterized protein</fullName>
    </submittedName>
</protein>
<dbReference type="PATRIC" id="fig|582475.4.peg.2381"/>
<dbReference type="InterPro" id="IPR009091">
    <property type="entry name" value="RCC1/BLIP-II"/>
</dbReference>
<dbReference type="RefSeq" id="WP_049666902.1">
    <property type="nucleotide sequence ID" value="NZ_LFXJ01000005.1"/>
</dbReference>
<dbReference type="InterPro" id="IPR000408">
    <property type="entry name" value="Reg_chr_condens"/>
</dbReference>
<sequence>MLSNSWVVKADIKFKYYSSVPTFRRRDTAIINFLIYDNKKIYDISSFSKGEVTITFPQGGYLKRPCQKVNINGVDYIQYIFNKDEIVELGVYKVILSFEDNTGRVSLQEILVGFFDTLGTSELAYIELIQDLQNQSDYLESIVNDIIQKDEKGVADGVAKLDSNGQIDISHMPSFLENHMKDSVFKNWVHGLYIDENFVAKYKTKDGGEENVGHPDLSDSLRLFVTVSDEIANLTFSGKGSATVKKYMYGDKTLQDTKVNGTLFTANNFPVDKVGIWSIYYKDDSDKEYIYKFPVGAENLKTPNITIPVSEGEVTVKDDSTYALEIQKWDTGIRDAAYFRTNGNVFADTFIVDTKGTYSVYRKYTNGLEIVKVFEVKASDLITVPPSITLLLTPNNQTWTNTDKTVNVAITEKTTIIDKRYYYSTSDNISIANFRNDSNYGTSMFSNNQNVVINNNGYLYVYAKNKGNLDTIQQISITSIDKVSPTATSSQTQSNGVVTITVNAIDADSGVDRIIKPDSSVASSAKTTYSVTANGDYNFTVYDKAGNRFALKVTVNSIIMTPPVITLTPSTTSWTNQNVTVNISATSQNGISVIKWASGDQSAGYFNAGGTTVTTGYFSVSTNGVYTVYAKDNIGTEAIKTINISNIDKTAPTLSITRTTTSTQVTFNVTASDSESGVYRIVKPDGSIVYSSSTTYIATANGSYLFEAYDNAGNKASKTENVSGLIVNTNKKVTVSGGTMYLMTMSGDLYANGNEEWYKKGNGLWSMSGTSWKDDDTPDKALISSVIKVASNTSRASTWFLTANGDIYVLGSNNKRYTGLTASPITVPTKCPKMSNVKDFVLIGDTIFVKNSSDEWYGWGENSYGELGLGHANIVDTPVKINFVSNIKQITHGATNVLFLTGSGIVYGVGANRYGELGLGHNDQVNTPTQVTSLSNISYLSQNGYCSFFVNTSGQVYTTGLSNSGELGLGNTTQVLTPTLISGVSNVKKITTGSSGVVALTNSNTIYGWGETNAIGLGKPFAPNTTTPKLLSLSNVRDVVSDNNSTVYITNNDEIYASGWNIDNLFANSAYGDEINSITKLNNWTALQ</sequence>
<dbReference type="InterPro" id="IPR051553">
    <property type="entry name" value="Ran_GTPase-activating"/>
</dbReference>
<evidence type="ECO:0000313" key="1">
    <source>
        <dbReference type="EMBL" id="KMY33095.1"/>
    </source>
</evidence>
<comment type="caution">
    <text evidence="1">The sequence shown here is derived from an EMBL/GenBank/DDBJ whole genome shotgun (WGS) entry which is preliminary data.</text>
</comment>
<gene>
    <name evidence="1" type="ORF">ACZ11_13590</name>
</gene>
<dbReference type="OrthoDB" id="27389at2"/>